<comment type="subcellular location">
    <subcellularLocation>
        <location evidence="6">Golgi apparatus membrane</location>
        <topology evidence="6">Multi-pass membrane protein</topology>
    </subcellularLocation>
    <subcellularLocation>
        <location evidence="1">Membrane</location>
        <topology evidence="1">Multi-pass membrane protein</topology>
    </subcellularLocation>
</comment>
<feature type="transmembrane region" description="Helical" evidence="6">
    <location>
        <begin position="214"/>
        <end position="232"/>
    </location>
</feature>
<dbReference type="EMBL" id="QQZK01000019">
    <property type="protein sequence ID" value="KAF5103680.1"/>
    <property type="molecule type" value="Genomic_DNA"/>
</dbReference>
<sequence length="289" mass="31903">MSIEPDTEPLWVAQNGNNSSTNLTQPEPTQPAARQQQQSRQQPEPTSNASIFSFAYYSELFDVDTNQVLGRCLLALNPFSQARFFGGGSSDGSGIIGTAGEAKPDLYGPFWISTTVIFALFFSSSLTGVFYSMYKGVDYEYKFEVLSGAAMILYSYTFLWPVLLFLIIRQVLAQRVVSLVKLCCIFGYSNVIWIPVAILAVSPLAGAFPHMADLVRWLVVGFGYIFSALFLFKTLKPILVSDDDDEPAAADPEAKKQGYFLLGLIALLHVALTISIKYLFFGSLKELSK</sequence>
<reference evidence="9" key="1">
    <citation type="journal article" date="2020" name="Front. Microbiol.">
        <title>Phenotypic and Genetic Characterization of the Cheese Ripening Yeast Geotrichum candidum.</title>
        <authorList>
            <person name="Perkins V."/>
            <person name="Vignola S."/>
            <person name="Lessard M.H."/>
            <person name="Plante P.L."/>
            <person name="Corbeil J."/>
            <person name="Dugat-Bony E."/>
            <person name="Frenette M."/>
            <person name="Labrie S."/>
        </authorList>
    </citation>
    <scope>NUCLEOTIDE SEQUENCE</scope>
    <source>
        <strain evidence="9">LMA-70</strain>
    </source>
</reference>
<dbReference type="PANTHER" id="PTHR12822:SF2">
    <property type="entry name" value="PROTEIN YIPF"/>
    <property type="match status" value="1"/>
</dbReference>
<dbReference type="InterPro" id="IPR039765">
    <property type="entry name" value="Yip5/YIPF1/YIPF2"/>
</dbReference>
<feature type="transmembrane region" description="Helical" evidence="6">
    <location>
        <begin position="145"/>
        <end position="167"/>
    </location>
</feature>
<organism evidence="9 10">
    <name type="scientific">Geotrichum candidum</name>
    <name type="common">Oospora lactis</name>
    <name type="synonym">Dipodascus geotrichum</name>
    <dbReference type="NCBI Taxonomy" id="1173061"/>
    <lineage>
        <taxon>Eukaryota</taxon>
        <taxon>Fungi</taxon>
        <taxon>Dikarya</taxon>
        <taxon>Ascomycota</taxon>
        <taxon>Saccharomycotina</taxon>
        <taxon>Dipodascomycetes</taxon>
        <taxon>Dipodascales</taxon>
        <taxon>Dipodascaceae</taxon>
        <taxon>Geotrichum</taxon>
    </lineage>
</organism>
<feature type="transmembrane region" description="Helical" evidence="6">
    <location>
        <begin position="259"/>
        <end position="280"/>
    </location>
</feature>
<keyword evidence="5 6" id="KW-0472">Membrane</keyword>
<feature type="compositionally biased region" description="Polar residues" evidence="7">
    <location>
        <begin position="14"/>
        <end position="24"/>
    </location>
</feature>
<comment type="caution">
    <text evidence="9">The sequence shown here is derived from an EMBL/GenBank/DDBJ whole genome shotgun (WGS) entry which is preliminary data.</text>
</comment>
<feature type="transmembrane region" description="Helical" evidence="6">
    <location>
        <begin position="110"/>
        <end position="133"/>
    </location>
</feature>
<proteinExistence type="inferred from homology"/>
<evidence type="ECO:0000256" key="1">
    <source>
        <dbReference type="ARBA" id="ARBA00004141"/>
    </source>
</evidence>
<evidence type="ECO:0000256" key="7">
    <source>
        <dbReference type="SAM" id="MobiDB-lite"/>
    </source>
</evidence>
<evidence type="ECO:0000313" key="9">
    <source>
        <dbReference type="EMBL" id="KAF5103680.1"/>
    </source>
</evidence>
<dbReference type="GO" id="GO:0000139">
    <property type="term" value="C:Golgi membrane"/>
    <property type="evidence" value="ECO:0007669"/>
    <property type="project" value="UniProtKB-SubCell"/>
</dbReference>
<evidence type="ECO:0000256" key="3">
    <source>
        <dbReference type="ARBA" id="ARBA00022692"/>
    </source>
</evidence>
<gene>
    <name evidence="9" type="ORF">DV451_001288</name>
</gene>
<name>A0A9P5KVV2_GEOCN</name>
<accession>A0A9P5KVV2</accession>
<keyword evidence="3 6" id="KW-0812">Transmembrane</keyword>
<feature type="region of interest" description="Disordered" evidence="7">
    <location>
        <begin position="1"/>
        <end position="47"/>
    </location>
</feature>
<dbReference type="InterPro" id="IPR006977">
    <property type="entry name" value="Yip1_dom"/>
</dbReference>
<dbReference type="Proteomes" id="UP000750522">
    <property type="component" value="Unassembled WGS sequence"/>
</dbReference>
<evidence type="ECO:0000256" key="2">
    <source>
        <dbReference type="ARBA" id="ARBA00010596"/>
    </source>
</evidence>
<feature type="transmembrane region" description="Helical" evidence="6">
    <location>
        <begin position="179"/>
        <end position="202"/>
    </location>
</feature>
<dbReference type="PANTHER" id="PTHR12822">
    <property type="entry name" value="PROTEIN YIPF"/>
    <property type="match status" value="1"/>
</dbReference>
<evidence type="ECO:0000256" key="4">
    <source>
        <dbReference type="ARBA" id="ARBA00022989"/>
    </source>
</evidence>
<dbReference type="GO" id="GO:0031267">
    <property type="term" value="F:small GTPase binding"/>
    <property type="evidence" value="ECO:0007669"/>
    <property type="project" value="InterPro"/>
</dbReference>
<dbReference type="Pfam" id="PF04893">
    <property type="entry name" value="Yip1"/>
    <property type="match status" value="1"/>
</dbReference>
<evidence type="ECO:0000256" key="6">
    <source>
        <dbReference type="RuleBase" id="RU361264"/>
    </source>
</evidence>
<keyword evidence="4 6" id="KW-1133">Transmembrane helix</keyword>
<protein>
    <recommendedName>
        <fullName evidence="6">Protein YIP</fullName>
    </recommendedName>
</protein>
<dbReference type="GO" id="GO:0016192">
    <property type="term" value="P:vesicle-mediated transport"/>
    <property type="evidence" value="ECO:0007669"/>
    <property type="project" value="InterPro"/>
</dbReference>
<reference evidence="9" key="2">
    <citation type="submission" date="2020-01" db="EMBL/GenBank/DDBJ databases">
        <authorList>
            <person name="Perkins V."/>
            <person name="Lessard M.-H."/>
            <person name="Dugat-Bony E."/>
            <person name="Frenette M."/>
            <person name="Labrie S."/>
        </authorList>
    </citation>
    <scope>NUCLEOTIDE SEQUENCE</scope>
    <source>
        <strain evidence="9">LMA-70</strain>
    </source>
</reference>
<evidence type="ECO:0000259" key="8">
    <source>
        <dbReference type="Pfam" id="PF04893"/>
    </source>
</evidence>
<comment type="similarity">
    <text evidence="2 6">Belongs to the YIP1 family.</text>
</comment>
<evidence type="ECO:0000313" key="10">
    <source>
        <dbReference type="Proteomes" id="UP000750522"/>
    </source>
</evidence>
<evidence type="ECO:0000256" key="5">
    <source>
        <dbReference type="ARBA" id="ARBA00023136"/>
    </source>
</evidence>
<dbReference type="AlphaFoldDB" id="A0A9P5KVV2"/>
<feature type="compositionally biased region" description="Low complexity" evidence="7">
    <location>
        <begin position="25"/>
        <end position="47"/>
    </location>
</feature>
<feature type="domain" description="Yip1" evidence="8">
    <location>
        <begin position="102"/>
        <end position="237"/>
    </location>
</feature>